<dbReference type="InterPro" id="IPR015421">
    <property type="entry name" value="PyrdxlP-dep_Trfase_major"/>
</dbReference>
<dbReference type="FunFam" id="3.40.640.10:FF:000083">
    <property type="entry name" value="Selenocysteine lyase"/>
    <property type="match status" value="1"/>
</dbReference>
<comment type="cofactor">
    <cofactor evidence="1">
        <name>pyridoxal 5'-phosphate</name>
        <dbReference type="ChEBI" id="CHEBI:597326"/>
    </cofactor>
</comment>
<evidence type="ECO:0000256" key="10">
    <source>
        <dbReference type="ARBA" id="ARBA00039054"/>
    </source>
</evidence>
<dbReference type="Gene3D" id="3.40.640.10">
    <property type="entry name" value="Type I PLP-dependent aspartate aminotransferase-like (Major domain)"/>
    <property type="match status" value="1"/>
</dbReference>
<reference evidence="13" key="1">
    <citation type="submission" date="2022-07" db="EMBL/GenBank/DDBJ databases">
        <authorList>
            <person name="Trinca V."/>
            <person name="Uliana J.V.C."/>
            <person name="Torres T.T."/>
            <person name="Ward R.J."/>
            <person name="Monesi N."/>
        </authorList>
    </citation>
    <scope>NUCLEOTIDE SEQUENCE</scope>
    <source>
        <strain evidence="13">HSMRA1968</strain>
        <tissue evidence="13">Whole embryos</tissue>
    </source>
</reference>
<name>A0A9Q0RUE3_9DIPT</name>
<evidence type="ECO:0000256" key="11">
    <source>
        <dbReference type="ARBA" id="ARBA00040554"/>
    </source>
</evidence>
<evidence type="ECO:0000256" key="1">
    <source>
        <dbReference type="ARBA" id="ARBA00001933"/>
    </source>
</evidence>
<evidence type="ECO:0000256" key="7">
    <source>
        <dbReference type="ARBA" id="ARBA00022898"/>
    </source>
</evidence>
<keyword evidence="7" id="KW-0663">Pyridoxal phosphate</keyword>
<comment type="caution">
    <text evidence="13">The sequence shown here is derived from an EMBL/GenBank/DDBJ whole genome shotgun (WGS) entry which is preliminary data.</text>
</comment>
<dbReference type="InterPro" id="IPR015422">
    <property type="entry name" value="PyrdxlP-dep_Trfase_small"/>
</dbReference>
<evidence type="ECO:0000256" key="3">
    <source>
        <dbReference type="ARBA" id="ARBA00009236"/>
    </source>
</evidence>
<dbReference type="AlphaFoldDB" id="A0A9Q0RUE3"/>
<dbReference type="PIRSF" id="PIRSF005572">
    <property type="entry name" value="NifS"/>
    <property type="match status" value="1"/>
</dbReference>
<proteinExistence type="inferred from homology"/>
<dbReference type="GO" id="GO:0009000">
    <property type="term" value="F:selenocysteine lyase activity"/>
    <property type="evidence" value="ECO:0007669"/>
    <property type="project" value="UniProtKB-EC"/>
</dbReference>
<dbReference type="Pfam" id="PF00266">
    <property type="entry name" value="Aminotran_5"/>
    <property type="match status" value="1"/>
</dbReference>
<dbReference type="EC" id="4.4.1.16" evidence="10"/>
<accession>A0A9Q0RUE3</accession>
<comment type="function">
    <text evidence="9">Catalyzes the decomposition of L-selenocysteine to L-alanine and elemental selenium.</text>
</comment>
<dbReference type="InterPro" id="IPR015424">
    <property type="entry name" value="PyrdxlP-dep_Trfase"/>
</dbReference>
<evidence type="ECO:0000256" key="8">
    <source>
        <dbReference type="ARBA" id="ARBA00023239"/>
    </source>
</evidence>
<feature type="domain" description="Aminotransferase class V" evidence="12">
    <location>
        <begin position="2"/>
        <end position="379"/>
    </location>
</feature>
<dbReference type="Gene3D" id="1.10.260.50">
    <property type="match status" value="1"/>
</dbReference>
<dbReference type="Gene3D" id="3.90.1150.10">
    <property type="entry name" value="Aspartate Aminotransferase, domain 1"/>
    <property type="match status" value="1"/>
</dbReference>
<comment type="subunit">
    <text evidence="4">Homodimer.</text>
</comment>
<keyword evidence="6" id="KW-0808">Transferase</keyword>
<dbReference type="PANTHER" id="PTHR11601">
    <property type="entry name" value="CYSTEINE DESULFURYLASE FAMILY MEMBER"/>
    <property type="match status" value="1"/>
</dbReference>
<sequence>MDFNSTTPLDIKVIEAIKEVCVNMWANPSSSYKSGQCVKETIDGSRQWVAKMINCDAEEIIFTSGGTEANNWVIYSSVEEFNKNIRKPEGFSIPHIITTNIEHDSIRLILEKLVMDGKIEVTFVSASKGFGFVSPKDVIDSIRPNTVLITIMLANNETGILQPVGEISQLLAVVNADHSRHKILFHTDAAQAIGKLQVDVKDLAVDYLTIVGHKFYGPRIGALYRKRNQPLHPIFFGGGQEGGFRPGTENTPMIAGLGVAAEIVFHNVALYEANMTSLRNYMEMKLTTEFEGLITINGVSSSIYGRLPNTISVTFNDARLKGQETLRLCKKLRASVGAACHSGQLKPSAVLIASGVEGNLALSTIRLSLGRESQISDVETAVVELKLAVLQ</sequence>
<evidence type="ECO:0000256" key="9">
    <source>
        <dbReference type="ARBA" id="ARBA00037407"/>
    </source>
</evidence>
<dbReference type="InterPro" id="IPR000192">
    <property type="entry name" value="Aminotrans_V_dom"/>
</dbReference>
<dbReference type="GO" id="GO:0016740">
    <property type="term" value="F:transferase activity"/>
    <property type="evidence" value="ECO:0007669"/>
    <property type="project" value="UniProtKB-KW"/>
</dbReference>
<gene>
    <name evidence="13" type="primary">scly</name>
    <name evidence="13" type="ORF">Bhyg_16433</name>
</gene>
<comment type="similarity">
    <text evidence="3">Belongs to the class-V pyridoxal-phosphate-dependent aminotransferase family.</text>
</comment>
<dbReference type="SUPFAM" id="SSF53383">
    <property type="entry name" value="PLP-dependent transferases"/>
    <property type="match status" value="1"/>
</dbReference>
<organism evidence="13 14">
    <name type="scientific">Pseudolycoriella hygida</name>
    <dbReference type="NCBI Taxonomy" id="35572"/>
    <lineage>
        <taxon>Eukaryota</taxon>
        <taxon>Metazoa</taxon>
        <taxon>Ecdysozoa</taxon>
        <taxon>Arthropoda</taxon>
        <taxon>Hexapoda</taxon>
        <taxon>Insecta</taxon>
        <taxon>Pterygota</taxon>
        <taxon>Neoptera</taxon>
        <taxon>Endopterygota</taxon>
        <taxon>Diptera</taxon>
        <taxon>Nematocera</taxon>
        <taxon>Sciaroidea</taxon>
        <taxon>Sciaridae</taxon>
        <taxon>Pseudolycoriella</taxon>
    </lineage>
</organism>
<dbReference type="GO" id="GO:0005829">
    <property type="term" value="C:cytosol"/>
    <property type="evidence" value="ECO:0007669"/>
    <property type="project" value="UniProtKB-SubCell"/>
</dbReference>
<keyword evidence="8 13" id="KW-0456">Lyase</keyword>
<keyword evidence="5" id="KW-0963">Cytoplasm</keyword>
<dbReference type="InterPro" id="IPR016454">
    <property type="entry name" value="Cysteine_dSase"/>
</dbReference>
<dbReference type="PANTHER" id="PTHR11601:SF62">
    <property type="entry name" value="SELENOCYSTEINE LYASE"/>
    <property type="match status" value="1"/>
</dbReference>
<comment type="subcellular location">
    <subcellularLocation>
        <location evidence="2">Cytoplasm</location>
        <location evidence="2">Cytosol</location>
    </subcellularLocation>
</comment>
<evidence type="ECO:0000313" key="14">
    <source>
        <dbReference type="Proteomes" id="UP001151699"/>
    </source>
</evidence>
<evidence type="ECO:0000256" key="2">
    <source>
        <dbReference type="ARBA" id="ARBA00004514"/>
    </source>
</evidence>
<dbReference type="FunFam" id="3.90.1150.10:FF:000065">
    <property type="entry name" value="Selenocysteine lyase"/>
    <property type="match status" value="1"/>
</dbReference>
<feature type="non-terminal residue" evidence="13">
    <location>
        <position position="391"/>
    </location>
</feature>
<protein>
    <recommendedName>
        <fullName evidence="11">Selenocysteine lyase</fullName>
        <ecNumber evidence="10">4.4.1.16</ecNumber>
    </recommendedName>
</protein>
<evidence type="ECO:0000256" key="4">
    <source>
        <dbReference type="ARBA" id="ARBA00011738"/>
    </source>
</evidence>
<keyword evidence="14" id="KW-1185">Reference proteome</keyword>
<dbReference type="Proteomes" id="UP001151699">
    <property type="component" value="Unassembled WGS sequence"/>
</dbReference>
<evidence type="ECO:0000259" key="12">
    <source>
        <dbReference type="Pfam" id="PF00266"/>
    </source>
</evidence>
<evidence type="ECO:0000313" key="13">
    <source>
        <dbReference type="EMBL" id="KAJ6627322.1"/>
    </source>
</evidence>
<dbReference type="EMBL" id="WJQU01003135">
    <property type="protein sequence ID" value="KAJ6627322.1"/>
    <property type="molecule type" value="Genomic_DNA"/>
</dbReference>
<dbReference type="OrthoDB" id="10250117at2759"/>
<evidence type="ECO:0000256" key="6">
    <source>
        <dbReference type="ARBA" id="ARBA00022679"/>
    </source>
</evidence>
<evidence type="ECO:0000256" key="5">
    <source>
        <dbReference type="ARBA" id="ARBA00022490"/>
    </source>
</evidence>